<evidence type="ECO:0000256" key="5">
    <source>
        <dbReference type="ARBA" id="ARBA00023004"/>
    </source>
</evidence>
<dbReference type="Pfam" id="PF00034">
    <property type="entry name" value="Cytochrom_C"/>
    <property type="match status" value="1"/>
</dbReference>
<protein>
    <submittedName>
        <fullName evidence="9">C-type cytochrome</fullName>
    </submittedName>
</protein>
<evidence type="ECO:0000256" key="7">
    <source>
        <dbReference type="SAM" id="SignalP"/>
    </source>
</evidence>
<feature type="chain" id="PRO_5046793885" evidence="7">
    <location>
        <begin position="20"/>
        <end position="134"/>
    </location>
</feature>
<keyword evidence="1" id="KW-0813">Transport</keyword>
<evidence type="ECO:0000256" key="4">
    <source>
        <dbReference type="ARBA" id="ARBA00022982"/>
    </source>
</evidence>
<dbReference type="Gene3D" id="1.10.760.10">
    <property type="entry name" value="Cytochrome c-like domain"/>
    <property type="match status" value="1"/>
</dbReference>
<dbReference type="PROSITE" id="PS51007">
    <property type="entry name" value="CYTC"/>
    <property type="match status" value="1"/>
</dbReference>
<feature type="signal peptide" evidence="7">
    <location>
        <begin position="1"/>
        <end position="19"/>
    </location>
</feature>
<proteinExistence type="predicted"/>
<evidence type="ECO:0000256" key="2">
    <source>
        <dbReference type="ARBA" id="ARBA00022617"/>
    </source>
</evidence>
<dbReference type="InterPro" id="IPR036909">
    <property type="entry name" value="Cyt_c-like_dom_sf"/>
</dbReference>
<dbReference type="RefSeq" id="WP_377283503.1">
    <property type="nucleotide sequence ID" value="NZ_JBHRSI010000009.1"/>
</dbReference>
<evidence type="ECO:0000313" key="10">
    <source>
        <dbReference type="Proteomes" id="UP001597237"/>
    </source>
</evidence>
<keyword evidence="10" id="KW-1185">Reference proteome</keyword>
<evidence type="ECO:0000259" key="8">
    <source>
        <dbReference type="PROSITE" id="PS51007"/>
    </source>
</evidence>
<comment type="caution">
    <text evidence="9">The sequence shown here is derived from an EMBL/GenBank/DDBJ whole genome shotgun (WGS) entry which is preliminary data.</text>
</comment>
<keyword evidence="7" id="KW-0732">Signal</keyword>
<evidence type="ECO:0000313" key="9">
    <source>
        <dbReference type="EMBL" id="MFD1785927.1"/>
    </source>
</evidence>
<sequence length="134" mass="13312">MRFGLLLLAAASASLIAAGAVTGQEAAPSAAAAAGDAEAGKEAFKLSCRGCHTTVIAPTLRGVAGRKIASVEGFGGYTAALRAKGEETWTAASLDAFLKAPAAFAPGTSMMLSVPDDAARADLVAYLLSLEAPS</sequence>
<evidence type="ECO:0000256" key="1">
    <source>
        <dbReference type="ARBA" id="ARBA00022448"/>
    </source>
</evidence>
<dbReference type="EMBL" id="JBHUEY010000012">
    <property type="protein sequence ID" value="MFD1785927.1"/>
    <property type="molecule type" value="Genomic_DNA"/>
</dbReference>
<name>A0ABW4N700_9CAUL</name>
<dbReference type="InterPro" id="IPR002327">
    <property type="entry name" value="Cyt_c_1A/1B"/>
</dbReference>
<accession>A0ABW4N700</accession>
<dbReference type="SUPFAM" id="SSF46626">
    <property type="entry name" value="Cytochrome c"/>
    <property type="match status" value="1"/>
</dbReference>
<evidence type="ECO:0000256" key="6">
    <source>
        <dbReference type="PROSITE-ProRule" id="PRU00433"/>
    </source>
</evidence>
<reference evidence="10" key="1">
    <citation type="journal article" date="2019" name="Int. J. Syst. Evol. Microbiol.">
        <title>The Global Catalogue of Microorganisms (GCM) 10K type strain sequencing project: providing services to taxonomists for standard genome sequencing and annotation.</title>
        <authorList>
            <consortium name="The Broad Institute Genomics Platform"/>
            <consortium name="The Broad Institute Genome Sequencing Center for Infectious Disease"/>
            <person name="Wu L."/>
            <person name="Ma J."/>
        </authorList>
    </citation>
    <scope>NUCLEOTIDE SEQUENCE [LARGE SCALE GENOMIC DNA]</scope>
    <source>
        <strain evidence="10">DFY28</strain>
    </source>
</reference>
<dbReference type="InterPro" id="IPR009056">
    <property type="entry name" value="Cyt_c-like_dom"/>
</dbReference>
<feature type="domain" description="Cytochrome c" evidence="8">
    <location>
        <begin position="35"/>
        <end position="131"/>
    </location>
</feature>
<dbReference type="Proteomes" id="UP001597237">
    <property type="component" value="Unassembled WGS sequence"/>
</dbReference>
<keyword evidence="5 6" id="KW-0408">Iron</keyword>
<keyword evidence="3 6" id="KW-0479">Metal-binding</keyword>
<keyword evidence="2 6" id="KW-0349">Heme</keyword>
<organism evidence="9 10">
    <name type="scientific">Phenylobacterium terrae</name>
    <dbReference type="NCBI Taxonomy" id="2665495"/>
    <lineage>
        <taxon>Bacteria</taxon>
        <taxon>Pseudomonadati</taxon>
        <taxon>Pseudomonadota</taxon>
        <taxon>Alphaproteobacteria</taxon>
        <taxon>Caulobacterales</taxon>
        <taxon>Caulobacteraceae</taxon>
        <taxon>Phenylobacterium</taxon>
    </lineage>
</organism>
<dbReference type="PANTHER" id="PTHR11961">
    <property type="entry name" value="CYTOCHROME C"/>
    <property type="match status" value="1"/>
</dbReference>
<keyword evidence="4" id="KW-0249">Electron transport</keyword>
<gene>
    <name evidence="9" type="ORF">ACFSC0_21215</name>
</gene>
<evidence type="ECO:0000256" key="3">
    <source>
        <dbReference type="ARBA" id="ARBA00022723"/>
    </source>
</evidence>